<feature type="domain" description="Glycoside hydrolase family 5" evidence="19">
    <location>
        <begin position="119"/>
        <end position="276"/>
    </location>
</feature>
<evidence type="ECO:0000256" key="16">
    <source>
        <dbReference type="ARBA" id="ARBA00043257"/>
    </source>
</evidence>
<evidence type="ECO:0000313" key="21">
    <source>
        <dbReference type="Proteomes" id="UP001433268"/>
    </source>
</evidence>
<evidence type="ECO:0000256" key="6">
    <source>
        <dbReference type="ARBA" id="ARBA00023180"/>
    </source>
</evidence>
<dbReference type="InterPro" id="IPR050386">
    <property type="entry name" value="Glycosyl_hydrolase_5"/>
</dbReference>
<feature type="chain" id="PRO_5046381074" description="glucan endo-1,6-beta-glucosidase" evidence="18">
    <location>
        <begin position="18"/>
        <end position="432"/>
    </location>
</feature>
<keyword evidence="9" id="KW-0961">Cell wall biogenesis/degradation</keyword>
<protein>
    <recommendedName>
        <fullName evidence="13">glucan endo-1,6-beta-glucosidase</fullName>
        <ecNumber evidence="13">3.2.1.75</ecNumber>
    </recommendedName>
    <alternativeName>
        <fullName evidence="15">Beta-1,6-glucanase B</fullName>
    </alternativeName>
    <alternativeName>
        <fullName evidence="14">Endo-1,6-beta-D-glucanase B</fullName>
    </alternativeName>
    <alternativeName>
        <fullName evidence="16">Endo-1,6-beta-glucanase B</fullName>
    </alternativeName>
</protein>
<comment type="catalytic activity">
    <reaction evidence="11">
        <text>Random hydrolysis of (1-&gt;6)-linkages in (1-&gt;6)-beta-D-glucans.</text>
        <dbReference type="EC" id="3.2.1.75"/>
    </reaction>
</comment>
<dbReference type="GeneID" id="92052467"/>
<keyword evidence="5 17" id="KW-0378">Hydrolase</keyword>
<dbReference type="PANTHER" id="PTHR31297:SF39">
    <property type="entry name" value="GLUCAN ENDO-1,6-BETA-GLUCOSIDASE B"/>
    <property type="match status" value="1"/>
</dbReference>
<evidence type="ECO:0000256" key="7">
    <source>
        <dbReference type="ARBA" id="ARBA00023277"/>
    </source>
</evidence>
<evidence type="ECO:0000256" key="9">
    <source>
        <dbReference type="ARBA" id="ARBA00023316"/>
    </source>
</evidence>
<reference evidence="20 21" key="1">
    <citation type="submission" date="2023-01" db="EMBL/GenBank/DDBJ databases">
        <title>Analysis of 21 Apiospora genomes using comparative genomics revels a genus with tremendous synthesis potential of carbohydrate active enzymes and secondary metabolites.</title>
        <authorList>
            <person name="Sorensen T."/>
        </authorList>
    </citation>
    <scope>NUCLEOTIDE SEQUENCE [LARGE SCALE GENOMIC DNA]</scope>
    <source>
        <strain evidence="20 21">CBS 114990</strain>
    </source>
</reference>
<comment type="caution">
    <text evidence="20">The sequence shown here is derived from an EMBL/GenBank/DDBJ whole genome shotgun (WGS) entry which is preliminary data.</text>
</comment>
<keyword evidence="10" id="KW-0624">Polysaccharide degradation</keyword>
<keyword evidence="8 17" id="KW-0326">Glycosidase</keyword>
<dbReference type="InterPro" id="IPR017853">
    <property type="entry name" value="GH"/>
</dbReference>
<dbReference type="GO" id="GO:0016787">
    <property type="term" value="F:hydrolase activity"/>
    <property type="evidence" value="ECO:0007669"/>
    <property type="project" value="UniProtKB-KW"/>
</dbReference>
<keyword evidence="7" id="KW-0119">Carbohydrate metabolism</keyword>
<comment type="subcellular location">
    <subcellularLocation>
        <location evidence="1">Secreted</location>
    </subcellularLocation>
</comment>
<name>A0ABR1UVN3_9PEZI</name>
<proteinExistence type="inferred from homology"/>
<evidence type="ECO:0000313" key="20">
    <source>
        <dbReference type="EMBL" id="KAK8062996.1"/>
    </source>
</evidence>
<sequence length="432" mass="48419">MLRVTIASILLACVVDAWLPQDRSDLAAFNQSRYVGELGSGSSPISQTALPKSEASTLVIRSLFMYASTNLPDIGWLVSEPWMMRDEWRSMGCTLDSDVSEFDCMRNHYTGNNRAAGNQAFQKHWREWINADTVQSVHDVGLNTIRIPIGYWSYNDIVDKASEPFADGNAMLPFLDAVVQKATNLGMYVIIDLHGAPGGQQQDVFTGQNPNPCRWLSWMTKRIHSNPAYASVGMIEVLNEPVSKHDAGGRYPAPGEDPGLVEKYYPRALKAVRDAESGVPDDKNLHVQFMSAKWDAGNPRQSSSVANGFATAFDDHNYIGFALQNTGDQYRLMHLACTDSRLVGGEDFRITGEWSMTSGADWHDAAFFKKFFTAQQQLYEKPGMNGWVFWTWKTELNDPRWTYSYGTYLNYIPTTAAGLENNVYQDVCAGYR</sequence>
<evidence type="ECO:0000256" key="14">
    <source>
        <dbReference type="ARBA" id="ARBA00041472"/>
    </source>
</evidence>
<evidence type="ECO:0000259" key="19">
    <source>
        <dbReference type="Pfam" id="PF00150"/>
    </source>
</evidence>
<keyword evidence="4 18" id="KW-0732">Signal</keyword>
<evidence type="ECO:0000256" key="12">
    <source>
        <dbReference type="ARBA" id="ARBA00037628"/>
    </source>
</evidence>
<keyword evidence="3" id="KW-0964">Secreted</keyword>
<comment type="similarity">
    <text evidence="2 17">Belongs to the glycosyl hydrolase 5 (cellulase A) family.</text>
</comment>
<evidence type="ECO:0000256" key="15">
    <source>
        <dbReference type="ARBA" id="ARBA00042025"/>
    </source>
</evidence>
<evidence type="ECO:0000256" key="5">
    <source>
        <dbReference type="ARBA" id="ARBA00022801"/>
    </source>
</evidence>
<gene>
    <name evidence="20" type="ORF">PG997_015093</name>
</gene>
<evidence type="ECO:0000256" key="18">
    <source>
        <dbReference type="SAM" id="SignalP"/>
    </source>
</evidence>
<evidence type="ECO:0000256" key="8">
    <source>
        <dbReference type="ARBA" id="ARBA00023295"/>
    </source>
</evidence>
<organism evidence="20 21">
    <name type="scientific">Apiospora hydei</name>
    <dbReference type="NCBI Taxonomy" id="1337664"/>
    <lineage>
        <taxon>Eukaryota</taxon>
        <taxon>Fungi</taxon>
        <taxon>Dikarya</taxon>
        <taxon>Ascomycota</taxon>
        <taxon>Pezizomycotina</taxon>
        <taxon>Sordariomycetes</taxon>
        <taxon>Xylariomycetidae</taxon>
        <taxon>Amphisphaeriales</taxon>
        <taxon>Apiosporaceae</taxon>
        <taxon>Apiospora</taxon>
    </lineage>
</organism>
<dbReference type="InterPro" id="IPR001547">
    <property type="entry name" value="Glyco_hydro_5"/>
</dbReference>
<dbReference type="EC" id="3.2.1.75" evidence="13"/>
<evidence type="ECO:0000256" key="11">
    <source>
        <dbReference type="ARBA" id="ARBA00036633"/>
    </source>
</evidence>
<keyword evidence="21" id="KW-1185">Reference proteome</keyword>
<evidence type="ECO:0000256" key="4">
    <source>
        <dbReference type="ARBA" id="ARBA00022729"/>
    </source>
</evidence>
<accession>A0ABR1UVN3</accession>
<dbReference type="Proteomes" id="UP001433268">
    <property type="component" value="Unassembled WGS sequence"/>
</dbReference>
<feature type="signal peptide" evidence="18">
    <location>
        <begin position="1"/>
        <end position="17"/>
    </location>
</feature>
<dbReference type="Pfam" id="PF00150">
    <property type="entry name" value="Cellulase"/>
    <property type="match status" value="1"/>
</dbReference>
<keyword evidence="6" id="KW-0325">Glycoprotein</keyword>
<evidence type="ECO:0000256" key="3">
    <source>
        <dbReference type="ARBA" id="ARBA00022525"/>
    </source>
</evidence>
<evidence type="ECO:0000256" key="1">
    <source>
        <dbReference type="ARBA" id="ARBA00004613"/>
    </source>
</evidence>
<dbReference type="SUPFAM" id="SSF51445">
    <property type="entry name" value="(Trans)glycosidases"/>
    <property type="match status" value="1"/>
</dbReference>
<dbReference type="Gene3D" id="3.20.20.80">
    <property type="entry name" value="Glycosidases"/>
    <property type="match status" value="1"/>
</dbReference>
<evidence type="ECO:0000256" key="2">
    <source>
        <dbReference type="ARBA" id="ARBA00005641"/>
    </source>
</evidence>
<dbReference type="RefSeq" id="XP_066661595.1">
    <property type="nucleotide sequence ID" value="XM_066819407.1"/>
</dbReference>
<comment type="function">
    <text evidence="12">Beta-glucanases participate in the metabolism of beta-glucan, the main structural component of the cell wall. Acts on lutean, pustulan and 1,6-oligo-beta-D-glucosides.</text>
</comment>
<evidence type="ECO:0000256" key="17">
    <source>
        <dbReference type="RuleBase" id="RU361153"/>
    </source>
</evidence>
<dbReference type="EMBL" id="JAQQWN010000010">
    <property type="protein sequence ID" value="KAK8062996.1"/>
    <property type="molecule type" value="Genomic_DNA"/>
</dbReference>
<evidence type="ECO:0000256" key="13">
    <source>
        <dbReference type="ARBA" id="ARBA00038935"/>
    </source>
</evidence>
<dbReference type="PANTHER" id="PTHR31297">
    <property type="entry name" value="GLUCAN ENDO-1,6-BETA-GLUCOSIDASE B"/>
    <property type="match status" value="1"/>
</dbReference>
<evidence type="ECO:0000256" key="10">
    <source>
        <dbReference type="ARBA" id="ARBA00023326"/>
    </source>
</evidence>